<feature type="transmembrane region" description="Helical" evidence="8">
    <location>
        <begin position="257"/>
        <end position="275"/>
    </location>
</feature>
<feature type="domain" description="EamA" evidence="9">
    <location>
        <begin position="6"/>
        <end position="131"/>
    </location>
</feature>
<feature type="transmembrane region" description="Helical" evidence="8">
    <location>
        <begin position="86"/>
        <end position="108"/>
    </location>
</feature>
<comment type="similarity">
    <text evidence="2">Belongs to the EamA transporter family.</text>
</comment>
<dbReference type="PANTHER" id="PTHR22911">
    <property type="entry name" value="ACYL-MALONYL CONDENSING ENZYME-RELATED"/>
    <property type="match status" value="1"/>
</dbReference>
<dbReference type="EMBL" id="CP110615">
    <property type="protein sequence ID" value="UZJ26798.1"/>
    <property type="molecule type" value="Genomic_DNA"/>
</dbReference>
<keyword evidence="7 8" id="KW-0472">Membrane</keyword>
<name>A0ABY6P6Q2_9NOCA</name>
<feature type="transmembrane region" description="Helical" evidence="8">
    <location>
        <begin position="32"/>
        <end position="49"/>
    </location>
</feature>
<keyword evidence="5 8" id="KW-0812">Transmembrane</keyword>
<dbReference type="NCBIfam" id="TIGR00688">
    <property type="entry name" value="rarD"/>
    <property type="match status" value="1"/>
</dbReference>
<dbReference type="PANTHER" id="PTHR22911:SF137">
    <property type="entry name" value="SOLUTE CARRIER FAMILY 35 MEMBER G2-RELATED"/>
    <property type="match status" value="1"/>
</dbReference>
<protein>
    <submittedName>
        <fullName evidence="10">EamA family transporter RarD</fullName>
    </submittedName>
</protein>
<feature type="transmembrane region" description="Helical" evidence="8">
    <location>
        <begin position="61"/>
        <end position="80"/>
    </location>
</feature>
<evidence type="ECO:0000256" key="4">
    <source>
        <dbReference type="ARBA" id="ARBA00022475"/>
    </source>
</evidence>
<evidence type="ECO:0000256" key="2">
    <source>
        <dbReference type="ARBA" id="ARBA00007362"/>
    </source>
</evidence>
<evidence type="ECO:0000256" key="6">
    <source>
        <dbReference type="ARBA" id="ARBA00022989"/>
    </source>
</evidence>
<proteinExistence type="inferred from homology"/>
<dbReference type="SUPFAM" id="SSF103481">
    <property type="entry name" value="Multidrug resistance efflux transporter EmrE"/>
    <property type="match status" value="2"/>
</dbReference>
<evidence type="ECO:0000259" key="9">
    <source>
        <dbReference type="Pfam" id="PF00892"/>
    </source>
</evidence>
<dbReference type="InterPro" id="IPR037185">
    <property type="entry name" value="EmrE-like"/>
</dbReference>
<dbReference type="InterPro" id="IPR000620">
    <property type="entry name" value="EamA_dom"/>
</dbReference>
<feature type="transmembrane region" description="Helical" evidence="8">
    <location>
        <begin position="115"/>
        <end position="132"/>
    </location>
</feature>
<feature type="transmembrane region" description="Helical" evidence="8">
    <location>
        <begin position="224"/>
        <end position="245"/>
    </location>
</feature>
<dbReference type="Pfam" id="PF00892">
    <property type="entry name" value="EamA"/>
    <property type="match status" value="1"/>
</dbReference>
<evidence type="ECO:0000256" key="5">
    <source>
        <dbReference type="ARBA" id="ARBA00022692"/>
    </source>
</evidence>
<organism evidence="10 11">
    <name type="scientific">Rhodococcus antarcticus</name>
    <dbReference type="NCBI Taxonomy" id="2987751"/>
    <lineage>
        <taxon>Bacteria</taxon>
        <taxon>Bacillati</taxon>
        <taxon>Actinomycetota</taxon>
        <taxon>Actinomycetes</taxon>
        <taxon>Mycobacteriales</taxon>
        <taxon>Nocardiaceae</taxon>
        <taxon>Rhodococcus</taxon>
    </lineage>
</organism>
<dbReference type="Proteomes" id="UP001164965">
    <property type="component" value="Chromosome"/>
</dbReference>
<feature type="transmembrane region" description="Helical" evidence="8">
    <location>
        <begin position="166"/>
        <end position="186"/>
    </location>
</feature>
<dbReference type="InterPro" id="IPR004626">
    <property type="entry name" value="RarD"/>
</dbReference>
<evidence type="ECO:0000313" key="11">
    <source>
        <dbReference type="Proteomes" id="UP001164965"/>
    </source>
</evidence>
<evidence type="ECO:0000256" key="1">
    <source>
        <dbReference type="ARBA" id="ARBA00004651"/>
    </source>
</evidence>
<keyword evidence="6 8" id="KW-1133">Transmembrane helix</keyword>
<sequence length="292" mass="30944">MGLGAYGVWGLFPAFFPLLAPAGATEILAHRIVWTLVLMLGVLMVSGRLRTLRGLPRRTWLMVTAASGLIAVNWGVYIYAVNSGHVVEAALGYFINPLVSVLLAVVVLHEKLRRAQVVALGVAAVAVLVLTIDYGRPPWLSLVLAASFGLYGLIKKTIPLDPRASLTAEGLVIVPLALGWLVWLQLAGTATATSGGTGHLLLLLATGPITAVPLLLFGGSAKRVPLATLGLLQYLTPILQLLWGVAVVHEEVPAPRWFGFALVWLALVVLTTDAVRGARAGRRTAQAVRATV</sequence>
<feature type="transmembrane region" description="Helical" evidence="8">
    <location>
        <begin position="138"/>
        <end position="154"/>
    </location>
</feature>
<evidence type="ECO:0000256" key="3">
    <source>
        <dbReference type="ARBA" id="ARBA00022448"/>
    </source>
</evidence>
<comment type="subcellular location">
    <subcellularLocation>
        <location evidence="1">Cell membrane</location>
        <topology evidence="1">Multi-pass membrane protein</topology>
    </subcellularLocation>
</comment>
<evidence type="ECO:0000256" key="8">
    <source>
        <dbReference type="SAM" id="Phobius"/>
    </source>
</evidence>
<reference evidence="10" key="1">
    <citation type="submission" date="2022-10" db="EMBL/GenBank/DDBJ databases">
        <title>Rhodococcus sp.75.</title>
        <authorList>
            <person name="Sun M."/>
        </authorList>
    </citation>
    <scope>NUCLEOTIDE SEQUENCE</scope>
    <source>
        <strain evidence="10">75</strain>
    </source>
</reference>
<dbReference type="RefSeq" id="WP_265384902.1">
    <property type="nucleotide sequence ID" value="NZ_CP110615.1"/>
</dbReference>
<gene>
    <name evidence="10" type="primary">rarD</name>
    <name evidence="10" type="ORF">RHODO2019_02000</name>
</gene>
<keyword evidence="4" id="KW-1003">Cell membrane</keyword>
<keyword evidence="3" id="KW-0813">Transport</keyword>
<accession>A0ABY6P6Q2</accession>
<keyword evidence="11" id="KW-1185">Reference proteome</keyword>
<feature type="transmembrane region" description="Helical" evidence="8">
    <location>
        <begin position="198"/>
        <end position="217"/>
    </location>
</feature>
<evidence type="ECO:0000256" key="7">
    <source>
        <dbReference type="ARBA" id="ARBA00023136"/>
    </source>
</evidence>
<evidence type="ECO:0000313" key="10">
    <source>
        <dbReference type="EMBL" id="UZJ26798.1"/>
    </source>
</evidence>